<evidence type="ECO:0000313" key="2">
    <source>
        <dbReference type="EMBL" id="RDL43504.1"/>
    </source>
</evidence>
<proteinExistence type="predicted"/>
<feature type="compositionally biased region" description="Basic and acidic residues" evidence="1">
    <location>
        <begin position="500"/>
        <end position="518"/>
    </location>
</feature>
<dbReference type="InterPro" id="IPR005199">
    <property type="entry name" value="Glyco_hydro_79"/>
</dbReference>
<dbReference type="PANTHER" id="PTHR14363">
    <property type="entry name" value="HEPARANASE-RELATED"/>
    <property type="match status" value="1"/>
</dbReference>
<feature type="region of interest" description="Disordered" evidence="1">
    <location>
        <begin position="499"/>
        <end position="527"/>
    </location>
</feature>
<dbReference type="GO" id="GO:0004566">
    <property type="term" value="F:beta-glucuronidase activity"/>
    <property type="evidence" value="ECO:0007669"/>
    <property type="project" value="TreeGrafter"/>
</dbReference>
<comment type="caution">
    <text evidence="2">The sequence shown here is derived from an EMBL/GenBank/DDBJ whole genome shotgun (WGS) entry which is preliminary data.</text>
</comment>
<dbReference type="AlphaFoldDB" id="A0A370U6U8"/>
<dbReference type="PANTHER" id="PTHR14363:SF17">
    <property type="entry name" value="HEPARANASE-LIKE PROTEIN 3"/>
    <property type="match status" value="1"/>
</dbReference>
<dbReference type="GO" id="GO:0016020">
    <property type="term" value="C:membrane"/>
    <property type="evidence" value="ECO:0007669"/>
    <property type="project" value="InterPro"/>
</dbReference>
<keyword evidence="2" id="KW-0378">Hydrolase</keyword>
<dbReference type="Proteomes" id="UP000254326">
    <property type="component" value="Unassembled WGS sequence"/>
</dbReference>
<protein>
    <submittedName>
        <fullName evidence="2">Glycoside hydrolase</fullName>
    </submittedName>
</protein>
<accession>A0A370U6U8</accession>
<organism evidence="2 3">
    <name type="scientific">Marinomonas piezotolerans</name>
    <dbReference type="NCBI Taxonomy" id="2213058"/>
    <lineage>
        <taxon>Bacteria</taxon>
        <taxon>Pseudomonadati</taxon>
        <taxon>Pseudomonadota</taxon>
        <taxon>Gammaproteobacteria</taxon>
        <taxon>Oceanospirillales</taxon>
        <taxon>Oceanospirillaceae</taxon>
        <taxon>Marinomonas</taxon>
    </lineage>
</organism>
<dbReference type="EMBL" id="QKRA01000007">
    <property type="protein sequence ID" value="RDL43504.1"/>
    <property type="molecule type" value="Genomic_DNA"/>
</dbReference>
<gene>
    <name evidence="2" type="ORF">DN730_14305</name>
</gene>
<reference evidence="2 3" key="1">
    <citation type="submission" date="2018-06" db="EMBL/GenBank/DDBJ databases">
        <title>Marinomonas sp. YLB-05 draft genome sequence.</title>
        <authorList>
            <person name="Yu L."/>
            <person name="Tang X."/>
        </authorList>
    </citation>
    <scope>NUCLEOTIDE SEQUENCE [LARGE SCALE GENOMIC DNA]</scope>
    <source>
        <strain evidence="2 3">YLB-05</strain>
    </source>
</reference>
<dbReference type="InterPro" id="IPR017853">
    <property type="entry name" value="GH"/>
</dbReference>
<evidence type="ECO:0000313" key="3">
    <source>
        <dbReference type="Proteomes" id="UP000254326"/>
    </source>
</evidence>
<sequence>MVFYSFLRQTTPNLPSKIYSIRLDHAAPIHRVDACYLSFSIDISLVIGGQWWEGSDSSKRGLGTNRVPPLDLLHPKLSQYVAKLQPAYLRVGGSEADTIHYFCGHDTPNEKEPELSEAIWNRLLTFIEQNQLKFMFTFKYGAFSRSQHGRWNGADSAALLQYTLDRGHQIDVCELGNELNAYWAFHGLRAQPRTKQLVLDYQRFINQVRLISPKSRIAGPGSAFWPYLGETVKPFSNITPMFLEQLSGQLDIVDWHYYPFQSQRSPIRTRTARLKKLLNPKSLQDFEVFSNKLDQYRRIHQPQAELWTGESGSAQCGGQPKLSDRFASCFWWADQLGRGAKLGQKVMIRQSLIGGDYGLIQRESLKPNPDFWVSWLWKELMGQEVYSVSCQSPNLIVYCHGGHKAHRRTLLIINMTNQSQRVRFSEFGVAKRRYEITATNLTSKKILINGVTPKFRRGEVTLKDFPKLAKLDLVAPYSINFWTFSDKPVLKSPTDADITITRDRQTGPDHSATEKREANAAAPSLPI</sequence>
<name>A0A370U6U8_9GAMM</name>
<dbReference type="SUPFAM" id="SSF51445">
    <property type="entry name" value="(Trans)glycosidases"/>
    <property type="match status" value="1"/>
</dbReference>
<evidence type="ECO:0000256" key="1">
    <source>
        <dbReference type="SAM" id="MobiDB-lite"/>
    </source>
</evidence>
<dbReference type="Gene3D" id="3.20.20.80">
    <property type="entry name" value="Glycosidases"/>
    <property type="match status" value="1"/>
</dbReference>
<dbReference type="RefSeq" id="WP_115468832.1">
    <property type="nucleotide sequence ID" value="NZ_QKRA01000007.1"/>
</dbReference>
<keyword evidence="3" id="KW-1185">Reference proteome</keyword>
<dbReference type="Pfam" id="PF03662">
    <property type="entry name" value="Glyco_hydro_79n"/>
    <property type="match status" value="1"/>
</dbReference>
<dbReference type="OrthoDB" id="366350at2"/>